<gene>
    <name evidence="6 8" type="primary">rnd</name>
    <name evidence="8" type="ORF">F3N42_12775</name>
</gene>
<dbReference type="SUPFAM" id="SSF47819">
    <property type="entry name" value="HRDC-like"/>
    <property type="match status" value="2"/>
</dbReference>
<proteinExistence type="inferred from homology"/>
<dbReference type="Pfam" id="PF00570">
    <property type="entry name" value="HRDC"/>
    <property type="match status" value="1"/>
</dbReference>
<dbReference type="InterPro" id="IPR012337">
    <property type="entry name" value="RNaseH-like_sf"/>
</dbReference>
<keyword evidence="2 6" id="KW-0819">tRNA processing</keyword>
<dbReference type="InterPro" id="IPR002562">
    <property type="entry name" value="3'-5'_exonuclease_dom"/>
</dbReference>
<comment type="function">
    <text evidence="6">Exonuclease involved in the 3' processing of various precursor tRNAs. Initiates hydrolysis at the 3'-terminus of an RNA molecule and releases 5'-mononucleotides.</text>
</comment>
<dbReference type="GO" id="GO:0033890">
    <property type="term" value="F:ribonuclease D activity"/>
    <property type="evidence" value="ECO:0007669"/>
    <property type="project" value="UniProtKB-UniRule"/>
</dbReference>
<dbReference type="EC" id="3.1.13.5" evidence="6"/>
<dbReference type="Proteomes" id="UP000325372">
    <property type="component" value="Unassembled WGS sequence"/>
</dbReference>
<dbReference type="InterPro" id="IPR006292">
    <property type="entry name" value="RNase_D"/>
</dbReference>
<dbReference type="InterPro" id="IPR051086">
    <property type="entry name" value="RNase_D-like"/>
</dbReference>
<evidence type="ECO:0000256" key="3">
    <source>
        <dbReference type="ARBA" id="ARBA00022722"/>
    </source>
</evidence>
<feature type="domain" description="HRDC" evidence="7">
    <location>
        <begin position="236"/>
        <end position="316"/>
    </location>
</feature>
<keyword evidence="5 6" id="KW-0269">Exonuclease</keyword>
<comment type="subcellular location">
    <subcellularLocation>
        <location evidence="6">Cytoplasm</location>
    </subcellularLocation>
</comment>
<dbReference type="PANTHER" id="PTHR47649">
    <property type="entry name" value="RIBONUCLEASE D"/>
    <property type="match status" value="1"/>
</dbReference>
<dbReference type="Gene3D" id="3.30.420.10">
    <property type="entry name" value="Ribonuclease H-like superfamily/Ribonuclease H"/>
    <property type="match status" value="1"/>
</dbReference>
<evidence type="ECO:0000256" key="4">
    <source>
        <dbReference type="ARBA" id="ARBA00022801"/>
    </source>
</evidence>
<protein>
    <recommendedName>
        <fullName evidence="6">Ribonuclease D</fullName>
        <shortName evidence="6">RNase D</shortName>
        <ecNumber evidence="6">3.1.13.5</ecNumber>
    </recommendedName>
</protein>
<keyword evidence="1 6" id="KW-0963">Cytoplasm</keyword>
<dbReference type="InterPro" id="IPR002121">
    <property type="entry name" value="HRDC_dom"/>
</dbReference>
<accession>A0A5N0T676</accession>
<dbReference type="GO" id="GO:0003676">
    <property type="term" value="F:nucleic acid binding"/>
    <property type="evidence" value="ECO:0007669"/>
    <property type="project" value="InterPro"/>
</dbReference>
<dbReference type="CDD" id="cd06142">
    <property type="entry name" value="RNaseD_exo"/>
    <property type="match status" value="1"/>
</dbReference>
<dbReference type="InterPro" id="IPR044876">
    <property type="entry name" value="HRDC_dom_sf"/>
</dbReference>
<dbReference type="AlphaFoldDB" id="A0A5N0T676"/>
<evidence type="ECO:0000256" key="1">
    <source>
        <dbReference type="ARBA" id="ARBA00022490"/>
    </source>
</evidence>
<comment type="catalytic activity">
    <reaction evidence="6">
        <text>Exonucleolytic cleavage that removes extra residues from the 3'-terminus of tRNA to produce 5'-mononucleotides.</text>
        <dbReference type="EC" id="3.1.13.5"/>
    </reaction>
</comment>
<dbReference type="HAMAP" id="MF_01899">
    <property type="entry name" value="RNase_D"/>
    <property type="match status" value="1"/>
</dbReference>
<comment type="cofactor">
    <cofactor evidence="6">
        <name>a divalent metal cation</name>
        <dbReference type="ChEBI" id="CHEBI:60240"/>
    </cofactor>
</comment>
<dbReference type="Pfam" id="PF01612">
    <property type="entry name" value="DNA_pol_A_exo1"/>
    <property type="match status" value="1"/>
</dbReference>
<evidence type="ECO:0000313" key="8">
    <source>
        <dbReference type="EMBL" id="KAA9130555.1"/>
    </source>
</evidence>
<dbReference type="PANTHER" id="PTHR47649:SF1">
    <property type="entry name" value="RIBONUCLEASE D"/>
    <property type="match status" value="1"/>
</dbReference>
<dbReference type="GO" id="GO:0000166">
    <property type="term" value="F:nucleotide binding"/>
    <property type="evidence" value="ECO:0007669"/>
    <property type="project" value="InterPro"/>
</dbReference>
<dbReference type="NCBIfam" id="TIGR01388">
    <property type="entry name" value="rnd"/>
    <property type="match status" value="1"/>
</dbReference>
<dbReference type="InterPro" id="IPR036397">
    <property type="entry name" value="RNaseH_sf"/>
</dbReference>
<dbReference type="RefSeq" id="WP_150864859.1">
    <property type="nucleotide sequence ID" value="NZ_VYXP01000007.1"/>
</dbReference>
<organism evidence="8 9">
    <name type="scientific">Marinihelvus fidelis</name>
    <dbReference type="NCBI Taxonomy" id="2613842"/>
    <lineage>
        <taxon>Bacteria</taxon>
        <taxon>Pseudomonadati</taxon>
        <taxon>Pseudomonadota</taxon>
        <taxon>Gammaproteobacteria</taxon>
        <taxon>Chromatiales</taxon>
        <taxon>Wenzhouxiangellaceae</taxon>
        <taxon>Marinihelvus</taxon>
    </lineage>
</organism>
<evidence type="ECO:0000256" key="5">
    <source>
        <dbReference type="ARBA" id="ARBA00022839"/>
    </source>
</evidence>
<evidence type="ECO:0000256" key="6">
    <source>
        <dbReference type="HAMAP-Rule" id="MF_01899"/>
    </source>
</evidence>
<dbReference type="SUPFAM" id="SSF53098">
    <property type="entry name" value="Ribonuclease H-like"/>
    <property type="match status" value="1"/>
</dbReference>
<dbReference type="GO" id="GO:0042780">
    <property type="term" value="P:tRNA 3'-end processing"/>
    <property type="evidence" value="ECO:0007669"/>
    <property type="project" value="UniProtKB-UniRule"/>
</dbReference>
<dbReference type="GO" id="GO:0005737">
    <property type="term" value="C:cytoplasm"/>
    <property type="evidence" value="ECO:0007669"/>
    <property type="project" value="UniProtKB-SubCell"/>
</dbReference>
<name>A0A5N0T676_9GAMM</name>
<keyword evidence="3 6" id="KW-0540">Nuclease</keyword>
<reference evidence="8 9" key="1">
    <citation type="submission" date="2019-09" db="EMBL/GenBank/DDBJ databases">
        <title>Wenzhouxiangella sp. Genome sequencing and assembly.</title>
        <authorList>
            <person name="Zhang R."/>
        </authorList>
    </citation>
    <scope>NUCLEOTIDE SEQUENCE [LARGE SCALE GENOMIC DNA]</scope>
    <source>
        <strain evidence="8 9">W260</strain>
    </source>
</reference>
<keyword evidence="9" id="KW-1185">Reference proteome</keyword>
<evidence type="ECO:0000313" key="9">
    <source>
        <dbReference type="Proteomes" id="UP000325372"/>
    </source>
</evidence>
<dbReference type="InterPro" id="IPR010997">
    <property type="entry name" value="HRDC-like_sf"/>
</dbReference>
<comment type="caution">
    <text evidence="8">The sequence shown here is derived from an EMBL/GenBank/DDBJ whole genome shotgun (WGS) entry which is preliminary data.</text>
</comment>
<dbReference type="GO" id="GO:0008408">
    <property type="term" value="F:3'-5' exonuclease activity"/>
    <property type="evidence" value="ECO:0007669"/>
    <property type="project" value="InterPro"/>
</dbReference>
<dbReference type="SMART" id="SM00474">
    <property type="entry name" value="35EXOc"/>
    <property type="match status" value="1"/>
</dbReference>
<evidence type="ECO:0000259" key="7">
    <source>
        <dbReference type="PROSITE" id="PS50967"/>
    </source>
</evidence>
<keyword evidence="4 6" id="KW-0378">Hydrolase</keyword>
<comment type="similarity">
    <text evidence="6">Belongs to the RNase D family.</text>
</comment>
<dbReference type="EMBL" id="VYXP01000007">
    <property type="protein sequence ID" value="KAA9130555.1"/>
    <property type="molecule type" value="Genomic_DNA"/>
</dbReference>
<evidence type="ECO:0000256" key="2">
    <source>
        <dbReference type="ARBA" id="ARBA00022694"/>
    </source>
</evidence>
<dbReference type="PROSITE" id="PS50967">
    <property type="entry name" value="HRDC"/>
    <property type="match status" value="1"/>
</dbReference>
<dbReference type="Gene3D" id="1.10.150.80">
    <property type="entry name" value="HRDC domain"/>
    <property type="match status" value="2"/>
</dbReference>
<sequence>MSLFKKRNLTLPELTDQTLDTALAAADRPIMLTTGAQVARAAKAWRRADLLALDTEFVRERTYFAELGLVQISDGQTVWLLDPLAEGTLPPLRELLEDPGITKLFHSPSEDLDVLANTVGALPVPLVDSQLACAMLGQPLQLGYHKAAEWLLGLEVDKDQTRSNWCARPLKPAQLRYAALDVCVLPQMWQILREQLQDKGRLGWLEEDCARVIDAAARPADPSTAWQRIKGAGRLDGQALAILSALAAWREGVARERNRPRGFIIPDGALLTIASRRMTEPEQLIEVESLHPRARQRHQATLNRLVQDVLDSGERLPEIPRATPKQRKRLAALRDAVANKARALDIEPALLASRKELEQLVYEGTQPPLPGRLDGWRADCLDDVLTEFANPVNDEEE</sequence>